<proteinExistence type="inferred from homology"/>
<evidence type="ECO:0000256" key="5">
    <source>
        <dbReference type="ARBA" id="ARBA00022496"/>
    </source>
</evidence>
<reference evidence="12 13" key="1">
    <citation type="submission" date="2016-11" db="EMBL/GenBank/DDBJ databases">
        <authorList>
            <person name="Jaros S."/>
            <person name="Januszkiewicz K."/>
            <person name="Wedrychowicz H."/>
        </authorList>
    </citation>
    <scope>NUCLEOTIDE SEQUENCE [LARGE SCALE GENOMIC DNA]</scope>
    <source>
        <strain evidence="12 13">ATCC 23634</strain>
    </source>
</reference>
<dbReference type="SMART" id="SM00382">
    <property type="entry name" value="AAA"/>
    <property type="match status" value="1"/>
</dbReference>
<dbReference type="InterPro" id="IPR017871">
    <property type="entry name" value="ABC_transporter-like_CS"/>
</dbReference>
<dbReference type="FunFam" id="3.40.50.300:FF:000134">
    <property type="entry name" value="Iron-enterobactin ABC transporter ATP-binding protein"/>
    <property type="match status" value="1"/>
</dbReference>
<dbReference type="PANTHER" id="PTHR42771:SF2">
    <property type="entry name" value="IRON(3+)-HYDROXAMATE IMPORT ATP-BINDING PROTEIN FHUC"/>
    <property type="match status" value="1"/>
</dbReference>
<evidence type="ECO:0000256" key="10">
    <source>
        <dbReference type="ARBA" id="ARBA00023136"/>
    </source>
</evidence>
<name>A0A1K2HZW5_9HYPH</name>
<keyword evidence="9" id="KW-0406">Ion transport</keyword>
<dbReference type="InterPro" id="IPR003593">
    <property type="entry name" value="AAA+_ATPase"/>
</dbReference>
<sequence>MPETQAAAAISYRRAGLAYGPVTVFADLELDLAAGRVTVFCGPNGCGKSTALKALRRLVRTRTGDIFLNGSSVSVQGNKALARQMAMLTQSPSAPEDLLVEQLVVLGRYAHRSRFGGLSPADRQAVDAAIDACELRDLLDRRLGALSGGQMQRAWLATVLAQDAPILLLDEPTNHLDIRHQIETLELVRRLNRDKGRTVVLVLHDLNLASRYADEMVMFSGGRVHAKGPPSEVMTETNIGAVFGIGCKVLTDPELGRPFCIPYPKV</sequence>
<evidence type="ECO:0000256" key="3">
    <source>
        <dbReference type="ARBA" id="ARBA00022448"/>
    </source>
</evidence>
<keyword evidence="7 12" id="KW-0067">ATP-binding</keyword>
<dbReference type="STRING" id="665118.SAMN02983003_2853"/>
<dbReference type="Proteomes" id="UP000183447">
    <property type="component" value="Unassembled WGS sequence"/>
</dbReference>
<dbReference type="GO" id="GO:0006826">
    <property type="term" value="P:iron ion transport"/>
    <property type="evidence" value="ECO:0007669"/>
    <property type="project" value="UniProtKB-KW"/>
</dbReference>
<dbReference type="RefSeq" id="WP_084603543.1">
    <property type="nucleotide sequence ID" value="NZ_FPKU01000002.1"/>
</dbReference>
<keyword evidence="13" id="KW-1185">Reference proteome</keyword>
<protein>
    <submittedName>
        <fullName evidence="12">Iron complex transport system ATP-binding protein</fullName>
    </submittedName>
</protein>
<keyword evidence="8" id="KW-0408">Iron</keyword>
<dbReference type="PROSITE" id="PS50893">
    <property type="entry name" value="ABC_TRANSPORTER_2"/>
    <property type="match status" value="1"/>
</dbReference>
<evidence type="ECO:0000313" key="12">
    <source>
        <dbReference type="EMBL" id="SFZ85685.1"/>
    </source>
</evidence>
<evidence type="ECO:0000313" key="13">
    <source>
        <dbReference type="Proteomes" id="UP000183447"/>
    </source>
</evidence>
<evidence type="ECO:0000256" key="9">
    <source>
        <dbReference type="ARBA" id="ARBA00023065"/>
    </source>
</evidence>
<feature type="domain" description="ABC transporter" evidence="11">
    <location>
        <begin position="10"/>
        <end position="246"/>
    </location>
</feature>
<keyword evidence="4" id="KW-1003">Cell membrane</keyword>
<dbReference type="InterPro" id="IPR027417">
    <property type="entry name" value="P-loop_NTPase"/>
</dbReference>
<dbReference type="PROSITE" id="PS00211">
    <property type="entry name" value="ABC_TRANSPORTER_1"/>
    <property type="match status" value="1"/>
</dbReference>
<evidence type="ECO:0000256" key="6">
    <source>
        <dbReference type="ARBA" id="ARBA00022741"/>
    </source>
</evidence>
<dbReference type="GO" id="GO:0005886">
    <property type="term" value="C:plasma membrane"/>
    <property type="evidence" value="ECO:0007669"/>
    <property type="project" value="UniProtKB-SubCell"/>
</dbReference>
<evidence type="ECO:0000256" key="2">
    <source>
        <dbReference type="ARBA" id="ARBA00005417"/>
    </source>
</evidence>
<evidence type="ECO:0000256" key="1">
    <source>
        <dbReference type="ARBA" id="ARBA00004202"/>
    </source>
</evidence>
<dbReference type="InterPro" id="IPR051535">
    <property type="entry name" value="Siderophore_ABC-ATPase"/>
</dbReference>
<dbReference type="AlphaFoldDB" id="A0A1K2HZW5"/>
<keyword evidence="10" id="KW-0472">Membrane</keyword>
<dbReference type="InterPro" id="IPR003439">
    <property type="entry name" value="ABC_transporter-like_ATP-bd"/>
</dbReference>
<evidence type="ECO:0000256" key="8">
    <source>
        <dbReference type="ARBA" id="ARBA00023004"/>
    </source>
</evidence>
<evidence type="ECO:0000256" key="4">
    <source>
        <dbReference type="ARBA" id="ARBA00022475"/>
    </source>
</evidence>
<comment type="similarity">
    <text evidence="2">Belongs to the ABC transporter superfamily.</text>
</comment>
<dbReference type="OrthoDB" id="9805601at2"/>
<keyword evidence="6" id="KW-0547">Nucleotide-binding</keyword>
<dbReference type="EMBL" id="FPKU01000002">
    <property type="protein sequence ID" value="SFZ85685.1"/>
    <property type="molecule type" value="Genomic_DNA"/>
</dbReference>
<dbReference type="Gene3D" id="3.40.50.300">
    <property type="entry name" value="P-loop containing nucleotide triphosphate hydrolases"/>
    <property type="match status" value="1"/>
</dbReference>
<dbReference type="SUPFAM" id="SSF52540">
    <property type="entry name" value="P-loop containing nucleoside triphosphate hydrolases"/>
    <property type="match status" value="1"/>
</dbReference>
<keyword evidence="5" id="KW-0410">Iron transport</keyword>
<evidence type="ECO:0000259" key="11">
    <source>
        <dbReference type="PROSITE" id="PS50893"/>
    </source>
</evidence>
<gene>
    <name evidence="12" type="ORF">SAMN02983003_2853</name>
</gene>
<keyword evidence="3" id="KW-0813">Transport</keyword>
<organism evidence="12 13">
    <name type="scientific">Devosia enhydra</name>
    <dbReference type="NCBI Taxonomy" id="665118"/>
    <lineage>
        <taxon>Bacteria</taxon>
        <taxon>Pseudomonadati</taxon>
        <taxon>Pseudomonadota</taxon>
        <taxon>Alphaproteobacteria</taxon>
        <taxon>Hyphomicrobiales</taxon>
        <taxon>Devosiaceae</taxon>
        <taxon>Devosia</taxon>
    </lineage>
</organism>
<evidence type="ECO:0000256" key="7">
    <source>
        <dbReference type="ARBA" id="ARBA00022840"/>
    </source>
</evidence>
<comment type="subcellular location">
    <subcellularLocation>
        <location evidence="1">Cell membrane</location>
        <topology evidence="1">Peripheral membrane protein</topology>
    </subcellularLocation>
</comment>
<dbReference type="CDD" id="cd03214">
    <property type="entry name" value="ABC_Iron-Siderophores_B12_Hemin"/>
    <property type="match status" value="1"/>
</dbReference>
<accession>A0A1K2HZW5</accession>
<dbReference type="Pfam" id="PF00005">
    <property type="entry name" value="ABC_tran"/>
    <property type="match status" value="1"/>
</dbReference>
<dbReference type="PANTHER" id="PTHR42771">
    <property type="entry name" value="IRON(3+)-HYDROXAMATE IMPORT ATP-BINDING PROTEIN FHUC"/>
    <property type="match status" value="1"/>
</dbReference>
<dbReference type="GO" id="GO:0005524">
    <property type="term" value="F:ATP binding"/>
    <property type="evidence" value="ECO:0007669"/>
    <property type="project" value="UniProtKB-KW"/>
</dbReference>
<dbReference type="GO" id="GO:0016887">
    <property type="term" value="F:ATP hydrolysis activity"/>
    <property type="evidence" value="ECO:0007669"/>
    <property type="project" value="InterPro"/>
</dbReference>